<evidence type="ECO:0000259" key="8">
    <source>
        <dbReference type="Pfam" id="PF21982"/>
    </source>
</evidence>
<proteinExistence type="inferred from homology"/>
<feature type="domain" description="RecX second three-helical" evidence="7">
    <location>
        <begin position="86"/>
        <end position="127"/>
    </location>
</feature>
<dbReference type="InterPro" id="IPR053926">
    <property type="entry name" value="RecX_HTH_1st"/>
</dbReference>
<dbReference type="Proteomes" id="UP000008838">
    <property type="component" value="Chromosome"/>
</dbReference>
<dbReference type="InterPro" id="IPR036388">
    <property type="entry name" value="WH-like_DNA-bd_sf"/>
</dbReference>
<feature type="domain" description="RecX first three-helical" evidence="8">
    <location>
        <begin position="40"/>
        <end position="78"/>
    </location>
</feature>
<feature type="region of interest" description="Disordered" evidence="6">
    <location>
        <begin position="1"/>
        <end position="41"/>
    </location>
</feature>
<dbReference type="OrthoDB" id="5244465at2"/>
<evidence type="ECO:0000259" key="7">
    <source>
        <dbReference type="Pfam" id="PF02631"/>
    </source>
</evidence>
<accession>B2GKH1</accession>
<comment type="similarity">
    <text evidence="2 5">Belongs to the RecX family.</text>
</comment>
<comment type="subcellular location">
    <subcellularLocation>
        <location evidence="1 5">Cytoplasm</location>
    </subcellularLocation>
</comment>
<sequence length="211" mass="23363">MSGSTHRGGRSRAARRSKMSASSTDEADTPGRDADPRQTARDIVLRQLTATAKSRGQLAEKLAERDVPEDIAWEVLDRFEEVGLVDDRAFAEMFVRSRAETRKLSRSSLRRELAQRGITGEIADAALEQRSDEDELRDARALVRKKLPASADLTDRAERDRLTRRLVSMLGRKGYPPSLAFGVVKDALADLGAAAEDERTDLDGAEVWDTP</sequence>
<dbReference type="STRING" id="378753.KRH_15830"/>
<evidence type="ECO:0000256" key="4">
    <source>
        <dbReference type="ARBA" id="ARBA00022490"/>
    </source>
</evidence>
<protein>
    <recommendedName>
        <fullName evidence="3 5">Regulatory protein RecX</fullName>
    </recommendedName>
</protein>
<gene>
    <name evidence="5 9" type="primary">recX</name>
    <name evidence="9" type="ordered locus">KRH_15830</name>
</gene>
<dbReference type="Pfam" id="PF21982">
    <property type="entry name" value="RecX_HTH1"/>
    <property type="match status" value="1"/>
</dbReference>
<name>B2GKH1_KOCRD</name>
<evidence type="ECO:0000256" key="2">
    <source>
        <dbReference type="ARBA" id="ARBA00009695"/>
    </source>
</evidence>
<keyword evidence="10" id="KW-1185">Reference proteome</keyword>
<dbReference type="PANTHER" id="PTHR33602">
    <property type="entry name" value="REGULATORY PROTEIN RECX FAMILY PROTEIN"/>
    <property type="match status" value="1"/>
</dbReference>
<evidence type="ECO:0000256" key="6">
    <source>
        <dbReference type="SAM" id="MobiDB-lite"/>
    </source>
</evidence>
<dbReference type="Pfam" id="PF02631">
    <property type="entry name" value="RecX_HTH2"/>
    <property type="match status" value="1"/>
</dbReference>
<dbReference type="HAMAP" id="MF_01114">
    <property type="entry name" value="RecX"/>
    <property type="match status" value="1"/>
</dbReference>
<feature type="compositionally biased region" description="Basic and acidic residues" evidence="6">
    <location>
        <begin position="29"/>
        <end position="41"/>
    </location>
</feature>
<dbReference type="Gene3D" id="1.10.10.10">
    <property type="entry name" value="Winged helix-like DNA-binding domain superfamily/Winged helix DNA-binding domain"/>
    <property type="match status" value="1"/>
</dbReference>
<dbReference type="KEGG" id="krh:KRH_15830"/>
<dbReference type="GO" id="GO:0005737">
    <property type="term" value="C:cytoplasm"/>
    <property type="evidence" value="ECO:0007669"/>
    <property type="project" value="UniProtKB-SubCell"/>
</dbReference>
<comment type="function">
    <text evidence="5">Modulates RecA activity.</text>
</comment>
<evidence type="ECO:0000256" key="3">
    <source>
        <dbReference type="ARBA" id="ARBA00018111"/>
    </source>
</evidence>
<dbReference type="InterPro" id="IPR053924">
    <property type="entry name" value="RecX_HTH_2nd"/>
</dbReference>
<dbReference type="AlphaFoldDB" id="B2GKH1"/>
<evidence type="ECO:0000313" key="10">
    <source>
        <dbReference type="Proteomes" id="UP000008838"/>
    </source>
</evidence>
<dbReference type="eggNOG" id="COG2137">
    <property type="taxonomic scope" value="Bacteria"/>
</dbReference>
<dbReference type="GO" id="GO:0006282">
    <property type="term" value="P:regulation of DNA repair"/>
    <property type="evidence" value="ECO:0007669"/>
    <property type="project" value="UniProtKB-UniRule"/>
</dbReference>
<organism evidence="9 10">
    <name type="scientific">Kocuria rhizophila (strain ATCC 9341 / DSM 348 / NBRC 103217 / DC2201)</name>
    <dbReference type="NCBI Taxonomy" id="378753"/>
    <lineage>
        <taxon>Bacteria</taxon>
        <taxon>Bacillati</taxon>
        <taxon>Actinomycetota</taxon>
        <taxon>Actinomycetes</taxon>
        <taxon>Micrococcales</taxon>
        <taxon>Micrococcaceae</taxon>
        <taxon>Kocuria</taxon>
    </lineage>
</organism>
<dbReference type="InterPro" id="IPR003783">
    <property type="entry name" value="Regulatory_RecX"/>
</dbReference>
<dbReference type="PANTHER" id="PTHR33602:SF1">
    <property type="entry name" value="REGULATORY PROTEIN RECX FAMILY PROTEIN"/>
    <property type="match status" value="1"/>
</dbReference>
<evidence type="ECO:0000313" key="9">
    <source>
        <dbReference type="EMBL" id="BAG29930.1"/>
    </source>
</evidence>
<feature type="compositionally biased region" description="Basic residues" evidence="6">
    <location>
        <begin position="7"/>
        <end position="18"/>
    </location>
</feature>
<evidence type="ECO:0000256" key="5">
    <source>
        <dbReference type="HAMAP-Rule" id="MF_01114"/>
    </source>
</evidence>
<evidence type="ECO:0000256" key="1">
    <source>
        <dbReference type="ARBA" id="ARBA00004496"/>
    </source>
</evidence>
<dbReference type="HOGENOM" id="CLU_066607_0_0_11"/>
<dbReference type="EMBL" id="AP009152">
    <property type="protein sequence ID" value="BAG29930.1"/>
    <property type="molecule type" value="Genomic_DNA"/>
</dbReference>
<reference evidence="9 10" key="1">
    <citation type="journal article" date="2008" name="J. Bacteriol.">
        <title>Complete genome sequence of the soil actinomycete Kocuria rhizophila.</title>
        <authorList>
            <person name="Takarada H."/>
            <person name="Sekine M."/>
            <person name="Kosugi H."/>
            <person name="Matsuo Y."/>
            <person name="Fujisawa T."/>
            <person name="Omata S."/>
            <person name="Kishi E."/>
            <person name="Shimizu A."/>
            <person name="Tsukatani N."/>
            <person name="Tanikawa S."/>
            <person name="Fujita N."/>
            <person name="Harayama S."/>
        </authorList>
    </citation>
    <scope>NUCLEOTIDE SEQUENCE [LARGE SCALE GENOMIC DNA]</scope>
    <source>
        <strain evidence="10">ATCC 9341 / DSM 348 / NBRC 103217 / DC2201</strain>
    </source>
</reference>
<keyword evidence="4 5" id="KW-0963">Cytoplasm</keyword>